<protein>
    <submittedName>
        <fullName evidence="2">DUF3631 domain-containing protein</fullName>
    </submittedName>
</protein>
<evidence type="ECO:0000313" key="3">
    <source>
        <dbReference type="Proteomes" id="UP000005940"/>
    </source>
</evidence>
<evidence type="ECO:0000313" key="2">
    <source>
        <dbReference type="EMBL" id="QKM66969.1"/>
    </source>
</evidence>
<dbReference type="InterPro" id="IPR022081">
    <property type="entry name" value="DUF3631"/>
</dbReference>
<proteinExistence type="predicted"/>
<reference evidence="2 3" key="1">
    <citation type="journal article" date="2012" name="J. Bacteriol.">
        <title>Draft genome of Streptomyces tsukubaensis NRRL 18488, the producer of the clinically important immunosuppressant tacrolimus (FK506).</title>
        <authorList>
            <person name="Barreiro C."/>
            <person name="Prieto C."/>
            <person name="Sola-Landa A."/>
            <person name="Solera E."/>
            <person name="Martinez-Castro M."/>
            <person name="Perez-Redondo R."/>
            <person name="Garcia-Estrada C."/>
            <person name="Aparicio J.F."/>
            <person name="Fernandez-Martinez L.T."/>
            <person name="Santos-Aberturas J."/>
            <person name="Salehi-Najafabadi Z."/>
            <person name="Rodriguez-Garcia A."/>
            <person name="Tauch A."/>
            <person name="Martin J.F."/>
        </authorList>
    </citation>
    <scope>NUCLEOTIDE SEQUENCE [LARGE SCALE GENOMIC DNA]</scope>
    <source>
        <strain evidence="3">DSM 42081 / NBRC 108919 / NRRL 18488 / 9993</strain>
    </source>
</reference>
<sequence>MTNPFPFPTDFDLVAAAVLRTPLPRELPRHRAILDAALTVQRLDAQIFGPDSPTEDEVLADADLAEEITGLLVDRLAAGRQLALLLSATSCPCNASDDGADDAPDPSDEGPEFLSCPAGPQSPGVLDAALGAFADFGNPDALASADLVNALRTRPGTAEGRWRYADLTPARLAQLLAPYEIQSRDITLPDGRRRKAYRLSALRSAADR</sequence>
<feature type="domain" description="DUF3631" evidence="1">
    <location>
        <begin position="135"/>
        <end position="206"/>
    </location>
</feature>
<dbReference type="Pfam" id="PF12307">
    <property type="entry name" value="DUF3631"/>
    <property type="match status" value="1"/>
</dbReference>
<organism evidence="2 3">
    <name type="scientific">Streptomyces tsukubensis (strain DSM 42081 / NBRC 108919 / NRRL 18488 / 9993)</name>
    <dbReference type="NCBI Taxonomy" id="1114943"/>
    <lineage>
        <taxon>Bacteria</taxon>
        <taxon>Bacillati</taxon>
        <taxon>Actinomycetota</taxon>
        <taxon>Actinomycetes</taxon>
        <taxon>Kitasatosporales</taxon>
        <taxon>Streptomycetaceae</taxon>
        <taxon>Streptomyces</taxon>
    </lineage>
</organism>
<accession>I2N7V5</accession>
<name>I2N7V5_STRT9</name>
<keyword evidence="3" id="KW-1185">Reference proteome</keyword>
<dbReference type="EMBL" id="CP029159">
    <property type="protein sequence ID" value="QKM66969.1"/>
    <property type="molecule type" value="Genomic_DNA"/>
</dbReference>
<dbReference type="AlphaFoldDB" id="I2N7V5"/>
<evidence type="ECO:0000259" key="1">
    <source>
        <dbReference type="Pfam" id="PF12307"/>
    </source>
</evidence>
<dbReference type="Proteomes" id="UP000005940">
    <property type="component" value="Chromosome"/>
</dbReference>
<gene>
    <name evidence="2" type="ORF">STSU_007080</name>
</gene>
<dbReference type="RefSeq" id="WP_006345978.1">
    <property type="nucleotide sequence ID" value="NZ_CP029159.1"/>
</dbReference>